<organism evidence="1">
    <name type="scientific">Anguilla anguilla</name>
    <name type="common">European freshwater eel</name>
    <name type="synonym">Muraena anguilla</name>
    <dbReference type="NCBI Taxonomy" id="7936"/>
    <lineage>
        <taxon>Eukaryota</taxon>
        <taxon>Metazoa</taxon>
        <taxon>Chordata</taxon>
        <taxon>Craniata</taxon>
        <taxon>Vertebrata</taxon>
        <taxon>Euteleostomi</taxon>
        <taxon>Actinopterygii</taxon>
        <taxon>Neopterygii</taxon>
        <taxon>Teleostei</taxon>
        <taxon>Anguilliformes</taxon>
        <taxon>Anguillidae</taxon>
        <taxon>Anguilla</taxon>
    </lineage>
</organism>
<name>A0A0E9W2K7_ANGAN</name>
<proteinExistence type="predicted"/>
<reference evidence="1" key="2">
    <citation type="journal article" date="2015" name="Fish Shellfish Immunol.">
        <title>Early steps in the European eel (Anguilla anguilla)-Vibrio vulnificus interaction in the gills: Role of the RtxA13 toxin.</title>
        <authorList>
            <person name="Callol A."/>
            <person name="Pajuelo D."/>
            <person name="Ebbesson L."/>
            <person name="Teles M."/>
            <person name="MacKenzie S."/>
            <person name="Amaro C."/>
        </authorList>
    </citation>
    <scope>NUCLEOTIDE SEQUENCE</scope>
</reference>
<accession>A0A0E9W2K7</accession>
<sequence length="41" mass="4134">MTSLCSTVCTSGEKSIIGSLQEMGFSSSGVCDVSACLMPSV</sequence>
<reference evidence="1" key="1">
    <citation type="submission" date="2014-11" db="EMBL/GenBank/DDBJ databases">
        <authorList>
            <person name="Amaro Gonzalez C."/>
        </authorList>
    </citation>
    <scope>NUCLEOTIDE SEQUENCE</scope>
</reference>
<protein>
    <submittedName>
        <fullName evidence="1">Uncharacterized protein</fullName>
    </submittedName>
</protein>
<dbReference type="AlphaFoldDB" id="A0A0E9W2K7"/>
<dbReference type="EMBL" id="GBXM01023985">
    <property type="protein sequence ID" value="JAH84592.1"/>
    <property type="molecule type" value="Transcribed_RNA"/>
</dbReference>
<evidence type="ECO:0000313" key="1">
    <source>
        <dbReference type="EMBL" id="JAH84592.1"/>
    </source>
</evidence>